<keyword evidence="1" id="KW-0472">Membrane</keyword>
<evidence type="ECO:0000313" key="2">
    <source>
        <dbReference type="EMBL" id="NDK55068.1"/>
    </source>
</evidence>
<accession>A0A6B2GZ24</accession>
<dbReference type="Proteomes" id="UP000478546">
    <property type="component" value="Unassembled WGS sequence"/>
</dbReference>
<protein>
    <submittedName>
        <fullName evidence="2">Uncharacterized protein</fullName>
    </submittedName>
</protein>
<keyword evidence="1" id="KW-0812">Transmembrane</keyword>
<sequence length="80" mass="9516">MNRYFFWILMVLPWTALTIYITTREDAEITTFIFLSLLIYIVTIIELRRRKIGMTGVDVLKSLVPFVGLKQRQKLYFAKP</sequence>
<gene>
    <name evidence="2" type="ORF">GWO68_03970</name>
</gene>
<proteinExistence type="predicted"/>
<name>A0A6B2GZ24_9BACT</name>
<reference evidence="2 3" key="1">
    <citation type="submission" date="2020-01" db="EMBL/GenBank/DDBJ databases">
        <authorList>
            <person name="Kim M.K."/>
        </authorList>
    </citation>
    <scope>NUCLEOTIDE SEQUENCE [LARGE SCALE GENOMIC DNA]</scope>
    <source>
        <strain evidence="2 3">BT213</strain>
    </source>
</reference>
<organism evidence="2 3">
    <name type="scientific">Pontibacter fetidus</name>
    <dbReference type="NCBI Taxonomy" id="2700082"/>
    <lineage>
        <taxon>Bacteria</taxon>
        <taxon>Pseudomonadati</taxon>
        <taxon>Bacteroidota</taxon>
        <taxon>Cytophagia</taxon>
        <taxon>Cytophagales</taxon>
        <taxon>Hymenobacteraceae</taxon>
        <taxon>Pontibacter</taxon>
    </lineage>
</organism>
<feature type="transmembrane region" description="Helical" evidence="1">
    <location>
        <begin position="29"/>
        <end position="47"/>
    </location>
</feature>
<evidence type="ECO:0000313" key="3">
    <source>
        <dbReference type="Proteomes" id="UP000478546"/>
    </source>
</evidence>
<dbReference type="AlphaFoldDB" id="A0A6B2GZ24"/>
<comment type="caution">
    <text evidence="2">The sequence shown here is derived from an EMBL/GenBank/DDBJ whole genome shotgun (WGS) entry which is preliminary data.</text>
</comment>
<keyword evidence="1" id="KW-1133">Transmembrane helix</keyword>
<dbReference type="EMBL" id="JAAEAA010000004">
    <property type="protein sequence ID" value="NDK55068.1"/>
    <property type="molecule type" value="Genomic_DNA"/>
</dbReference>
<keyword evidence="3" id="KW-1185">Reference proteome</keyword>
<evidence type="ECO:0000256" key="1">
    <source>
        <dbReference type="SAM" id="Phobius"/>
    </source>
</evidence>
<feature type="transmembrane region" description="Helical" evidence="1">
    <location>
        <begin position="5"/>
        <end position="23"/>
    </location>
</feature>
<dbReference type="RefSeq" id="WP_162345127.1">
    <property type="nucleotide sequence ID" value="NZ_JAAEAA010000004.1"/>
</dbReference>